<dbReference type="STRING" id="545501.BN997_02715"/>
<dbReference type="AlphaFoldDB" id="A0A0A1MIF6"/>
<dbReference type="EMBL" id="CDGG01000001">
    <property type="protein sequence ID" value="CEI82828.1"/>
    <property type="molecule type" value="Genomic_DNA"/>
</dbReference>
<reference evidence="1 2" key="1">
    <citation type="submission" date="2014-11" db="EMBL/GenBank/DDBJ databases">
        <authorList>
            <person name="Urmite Genomes Urmite Genomes"/>
        </authorList>
    </citation>
    <scope>NUCLEOTIDE SEQUENCE [LARGE SCALE GENOMIC DNA]</scope>
    <source>
        <strain evidence="1 2">Oc5</strain>
    </source>
</reference>
<keyword evidence="2" id="KW-1185">Reference proteome</keyword>
<evidence type="ECO:0000313" key="1">
    <source>
        <dbReference type="EMBL" id="CEI82828.1"/>
    </source>
</evidence>
<organism evidence="1 2">
    <name type="scientific">Oceanobacillus oncorhynchi</name>
    <dbReference type="NCBI Taxonomy" id="545501"/>
    <lineage>
        <taxon>Bacteria</taxon>
        <taxon>Bacillati</taxon>
        <taxon>Bacillota</taxon>
        <taxon>Bacilli</taxon>
        <taxon>Bacillales</taxon>
        <taxon>Bacillaceae</taxon>
        <taxon>Oceanobacillus</taxon>
    </lineage>
</organism>
<accession>A0A0A1MIF6</accession>
<proteinExistence type="predicted"/>
<name>A0A0A1MIF6_9BACI</name>
<dbReference type="Proteomes" id="UP000040453">
    <property type="component" value="Unassembled WGS sequence"/>
</dbReference>
<evidence type="ECO:0000313" key="2">
    <source>
        <dbReference type="Proteomes" id="UP000040453"/>
    </source>
</evidence>
<gene>
    <name evidence="1" type="ORF">BN997_02715</name>
</gene>
<sequence length="41" mass="4959">MGKEQRTFKDELEINPGKYVRFPNQFEVSDYDIMESFILWG</sequence>
<protein>
    <submittedName>
        <fullName evidence="1">Uncharacterized protein</fullName>
    </submittedName>
</protein>